<sequence>MGKWVNSLWKKYETELKGQREMINSMHMGNHIVIKDLDSIKALVDKLGIEMVYHDGEQASNLTAEASTMARRTHLTDLGSIANLDLSELGAGKEGWLDNPNLLCALDTDSLAIANRYFLLVLDWSHPSAPAAFRVKIRPNLSPIEAEYISALEWLVFDDIRVIAIGTSCGYLLIYSLGGDLIHRQLVYPGRILRLRVRGTKRDITEDTTSFEEVCVVIPGIIARFDGSVIQRVLQRWYQETQNRFWNQSSVDKGLEEYENSSTLIPYQCWNVSKYGSCVDAAVTGVMPPPLMELQSSDRYYCAVTIGVDAAISAFRLSEDRSRSFVGAILSKVVPATFSTIASFSKLVWRTQQPAKKAEPKPQPFARALPLTCLKDHPRKGEKLTLSPSGTLAAITDSLGRIMLLDTRALVVVRLWKGYRDASCLFVERLVNKDSREHVKNDYCLCLAIHAPRKGIVEIWQMRMGPRILTVPCPKGSKILQPTYRFGSTFAASSSTSYKPLEVFFLNGDSGKLSRLN</sequence>
<dbReference type="Proteomes" id="UP001056120">
    <property type="component" value="Linkage Group LG09"/>
</dbReference>
<reference evidence="2" key="1">
    <citation type="journal article" date="2022" name="Mol. Ecol. Resour.">
        <title>The genomes of chicory, endive, great burdock and yacon provide insights into Asteraceae palaeo-polyploidization history and plant inulin production.</title>
        <authorList>
            <person name="Fan W."/>
            <person name="Wang S."/>
            <person name="Wang H."/>
            <person name="Wang A."/>
            <person name="Jiang F."/>
            <person name="Liu H."/>
            <person name="Zhao H."/>
            <person name="Xu D."/>
            <person name="Zhang Y."/>
        </authorList>
    </citation>
    <scope>NUCLEOTIDE SEQUENCE [LARGE SCALE GENOMIC DNA]</scope>
    <source>
        <strain evidence="2">cv. Yunnan</strain>
    </source>
</reference>
<proteinExistence type="predicted"/>
<reference evidence="1 2" key="2">
    <citation type="journal article" date="2022" name="Mol. Ecol. Resour.">
        <title>The genomes of chicory, endive, great burdock and yacon provide insights into Asteraceae paleo-polyploidization history and plant inulin production.</title>
        <authorList>
            <person name="Fan W."/>
            <person name="Wang S."/>
            <person name="Wang H."/>
            <person name="Wang A."/>
            <person name="Jiang F."/>
            <person name="Liu H."/>
            <person name="Zhao H."/>
            <person name="Xu D."/>
            <person name="Zhang Y."/>
        </authorList>
    </citation>
    <scope>NUCLEOTIDE SEQUENCE [LARGE SCALE GENOMIC DNA]</scope>
    <source>
        <strain evidence="2">cv. Yunnan</strain>
        <tissue evidence="1">Leaves</tissue>
    </source>
</reference>
<keyword evidence="2" id="KW-1185">Reference proteome</keyword>
<evidence type="ECO:0000313" key="1">
    <source>
        <dbReference type="EMBL" id="KAI3804850.1"/>
    </source>
</evidence>
<dbReference type="EMBL" id="CM042026">
    <property type="protein sequence ID" value="KAI3804850.1"/>
    <property type="molecule type" value="Genomic_DNA"/>
</dbReference>
<comment type="caution">
    <text evidence="1">The sequence shown here is derived from an EMBL/GenBank/DDBJ whole genome shotgun (WGS) entry which is preliminary data.</text>
</comment>
<evidence type="ECO:0000313" key="2">
    <source>
        <dbReference type="Proteomes" id="UP001056120"/>
    </source>
</evidence>
<gene>
    <name evidence="1" type="ORF">L1987_26698</name>
</gene>
<accession>A0ACB9IBG0</accession>
<protein>
    <submittedName>
        <fullName evidence="1">Uncharacterized protein</fullName>
    </submittedName>
</protein>
<organism evidence="1 2">
    <name type="scientific">Smallanthus sonchifolius</name>
    <dbReference type="NCBI Taxonomy" id="185202"/>
    <lineage>
        <taxon>Eukaryota</taxon>
        <taxon>Viridiplantae</taxon>
        <taxon>Streptophyta</taxon>
        <taxon>Embryophyta</taxon>
        <taxon>Tracheophyta</taxon>
        <taxon>Spermatophyta</taxon>
        <taxon>Magnoliopsida</taxon>
        <taxon>eudicotyledons</taxon>
        <taxon>Gunneridae</taxon>
        <taxon>Pentapetalae</taxon>
        <taxon>asterids</taxon>
        <taxon>campanulids</taxon>
        <taxon>Asterales</taxon>
        <taxon>Asteraceae</taxon>
        <taxon>Asteroideae</taxon>
        <taxon>Heliantheae alliance</taxon>
        <taxon>Millerieae</taxon>
        <taxon>Smallanthus</taxon>
    </lineage>
</organism>
<name>A0ACB9IBG0_9ASTR</name>